<comment type="caution">
    <text evidence="2">The sequence shown here is derived from an EMBL/GenBank/DDBJ whole genome shotgun (WGS) entry which is preliminary data.</text>
</comment>
<organism evidence="2 3">
    <name type="scientific">Ralstonia pseudosolanacearum</name>
    <dbReference type="NCBI Taxonomy" id="1310165"/>
    <lineage>
        <taxon>Bacteria</taxon>
        <taxon>Pseudomonadati</taxon>
        <taxon>Pseudomonadota</taxon>
        <taxon>Betaproteobacteria</taxon>
        <taxon>Burkholderiales</taxon>
        <taxon>Burkholderiaceae</taxon>
        <taxon>Ralstonia</taxon>
        <taxon>Ralstonia solanacearum species complex</taxon>
    </lineage>
</organism>
<evidence type="ECO:0000313" key="3">
    <source>
        <dbReference type="Proteomes" id="UP000271222"/>
    </source>
</evidence>
<dbReference type="AlphaFoldDB" id="A0A454TM28"/>
<name>A0A454TM28_9RALS</name>
<dbReference type="InterPro" id="IPR036691">
    <property type="entry name" value="Endo/exonu/phosph_ase_sf"/>
</dbReference>
<dbReference type="EMBL" id="RJTL01000035">
    <property type="protein sequence ID" value="RNM03189.1"/>
    <property type="molecule type" value="Genomic_DNA"/>
</dbReference>
<evidence type="ECO:0000259" key="1">
    <source>
        <dbReference type="Pfam" id="PF03372"/>
    </source>
</evidence>
<dbReference type="Pfam" id="PF03372">
    <property type="entry name" value="Exo_endo_phos"/>
    <property type="match status" value="1"/>
</dbReference>
<protein>
    <submittedName>
        <fullName evidence="2">Endonuclease/exonuclease/phosphatase family protein</fullName>
    </submittedName>
</protein>
<reference evidence="2 3" key="1">
    <citation type="submission" date="2018-10" db="EMBL/GenBank/DDBJ databases">
        <title>Draft Genome Sequence of Ralstonia pseudosolanacearum (R. solanacearum phylotype I) Strain Tg03 Isolated from Luffa cylindrica in China.</title>
        <authorList>
            <person name="Yuan G.-Q."/>
            <person name="Li Q.-Q."/>
            <person name="Zhang Y.-W."/>
        </authorList>
    </citation>
    <scope>NUCLEOTIDE SEQUENCE [LARGE SCALE GENOMIC DNA]</scope>
    <source>
        <strain evidence="2 3">Tg03</strain>
    </source>
</reference>
<dbReference type="RefSeq" id="WP_123203665.1">
    <property type="nucleotide sequence ID" value="NZ_RJTL01000035.1"/>
</dbReference>
<proteinExistence type="predicted"/>
<dbReference type="InterPro" id="IPR005135">
    <property type="entry name" value="Endo/exonuclease/phosphatase"/>
</dbReference>
<keyword evidence="2" id="KW-0540">Nuclease</keyword>
<keyword evidence="2" id="KW-0378">Hydrolase</keyword>
<dbReference type="Gene3D" id="3.60.10.10">
    <property type="entry name" value="Endonuclease/exonuclease/phosphatase"/>
    <property type="match status" value="1"/>
</dbReference>
<dbReference type="SUPFAM" id="SSF56219">
    <property type="entry name" value="DNase I-like"/>
    <property type="match status" value="1"/>
</dbReference>
<evidence type="ECO:0000313" key="2">
    <source>
        <dbReference type="EMBL" id="RNM03189.1"/>
    </source>
</evidence>
<sequence length="270" mass="29340">MTTELTVLSYNTLFGGADGASRERAELQIKVINERRPDVFLMQEAKGFEGNGSVLLHDLERRIDMRGFLAAAPHTGQNVAIFIRASLRPVAFTVDNTHFHHALATLKVALAGGQVLTLMSAHLCPTGVAVRRREASYLAPLATPDAWSLLAGDFNSASPHDPEPEDFRALPAHHRARYLADDFSGVDRSVLRQLEFAGWTDVGAQLGAAGAPTVPAAGFTETEFATMRCDYLLASRALAEHARRYEVIRTSDTDVASDHYPIAATFALPT</sequence>
<feature type="domain" description="Endonuclease/exonuclease/phosphatase" evidence="1">
    <location>
        <begin position="8"/>
        <end position="259"/>
    </location>
</feature>
<dbReference type="Proteomes" id="UP000271222">
    <property type="component" value="Unassembled WGS sequence"/>
</dbReference>
<dbReference type="GO" id="GO:0004519">
    <property type="term" value="F:endonuclease activity"/>
    <property type="evidence" value="ECO:0007669"/>
    <property type="project" value="UniProtKB-KW"/>
</dbReference>
<gene>
    <name evidence="2" type="ORF">EGA29_19035</name>
</gene>
<dbReference type="GO" id="GO:0004527">
    <property type="term" value="F:exonuclease activity"/>
    <property type="evidence" value="ECO:0007669"/>
    <property type="project" value="UniProtKB-KW"/>
</dbReference>
<accession>A0A454TM28</accession>
<keyword evidence="2" id="KW-0269">Exonuclease</keyword>
<dbReference type="OrthoDB" id="9105374at2"/>
<keyword evidence="2" id="KW-0255">Endonuclease</keyword>